<dbReference type="Gene3D" id="1.25.70.10">
    <property type="entry name" value="Transcription termination factor 3, mitochondrial"/>
    <property type="match status" value="1"/>
</dbReference>
<sequence>MYYKIIAQTFKKTIYVCASPNISIFSKCRRFYHDAPFINLYKEVSGQSVSENFLLELQKKNPKIFNLSDEQIKYTLQILKKFSITAEDACFDPHVFCMNHLLLDNYGEILRECNFTVILPKHIIRYHTLVKSRTISQLKKEGLLKEELNLEQLLHNSFNDWPRDGIKLMNFPDSSTNILTIRMSILEQYLQNKFSITHEEFQKYCKNYLPLKHRPMSDIKEAVNIAQNNIKFNIDTIRRNGFIISSDPANTKLILEHVNSIGGLDIREAIKVEPAILKNHYQAILKIKNILEDFNISNEAQRLCLKVYCMRPNTVQERLEHLVKLKEYQVLSSNPRVLYMVVHERKMMNRLAKIQAAKKQCYSLNHLVSSTKVFNTYINSFGNKVCSRDVAVLISSSLRVAGITNKSVLNKLKRHKYWLHTALNVVGENIQMLKKGFADDVIFENCQILLYPVYEVEQYIDFLMKIRDGDASIKGTSKVEVDASYNNLNWHILTDNQILSLVLYEIEKKYHFSGDGIWNKLDGSKINTHMLNQKLKQNSTN</sequence>
<dbReference type="RefSeq" id="XP_026484806.2">
    <property type="nucleotide sequence ID" value="XM_026629021.2"/>
</dbReference>
<gene>
    <name evidence="2" type="primary">LOC113392534</name>
</gene>
<dbReference type="Proteomes" id="UP001652626">
    <property type="component" value="Chromosome 5"/>
</dbReference>
<evidence type="ECO:0000313" key="1">
    <source>
        <dbReference type="Proteomes" id="UP001652626"/>
    </source>
</evidence>
<organism evidence="1 2">
    <name type="scientific">Vanessa tameamea</name>
    <name type="common">Kamehameha butterfly</name>
    <dbReference type="NCBI Taxonomy" id="334116"/>
    <lineage>
        <taxon>Eukaryota</taxon>
        <taxon>Metazoa</taxon>
        <taxon>Ecdysozoa</taxon>
        <taxon>Arthropoda</taxon>
        <taxon>Hexapoda</taxon>
        <taxon>Insecta</taxon>
        <taxon>Pterygota</taxon>
        <taxon>Neoptera</taxon>
        <taxon>Endopterygota</taxon>
        <taxon>Lepidoptera</taxon>
        <taxon>Glossata</taxon>
        <taxon>Ditrysia</taxon>
        <taxon>Papilionoidea</taxon>
        <taxon>Nymphalidae</taxon>
        <taxon>Nymphalinae</taxon>
        <taxon>Vanessa</taxon>
    </lineage>
</organism>
<proteinExistence type="predicted"/>
<keyword evidence="1" id="KW-1185">Reference proteome</keyword>
<reference evidence="2" key="1">
    <citation type="submission" date="2025-08" db="UniProtKB">
        <authorList>
            <consortium name="RefSeq"/>
        </authorList>
    </citation>
    <scope>IDENTIFICATION</scope>
    <source>
        <tissue evidence="2">Whole body</tissue>
    </source>
</reference>
<protein>
    <submittedName>
        <fullName evidence="2">Transcription termination factor 5, mitochondrial-like</fullName>
    </submittedName>
</protein>
<dbReference type="InterPro" id="IPR038538">
    <property type="entry name" value="MTERF_sf"/>
</dbReference>
<dbReference type="OMA" id="LYMVVHE"/>
<accession>A0A8B8HMR9</accession>
<dbReference type="AlphaFoldDB" id="A0A8B8HMR9"/>
<dbReference type="OrthoDB" id="10064535at2759"/>
<name>A0A8B8HMR9_VANTA</name>
<evidence type="ECO:0000313" key="2">
    <source>
        <dbReference type="RefSeq" id="XP_026484806.2"/>
    </source>
</evidence>
<dbReference type="GeneID" id="113392534"/>